<dbReference type="InterPro" id="IPR017453">
    <property type="entry name" value="GCV_H_sub"/>
</dbReference>
<proteinExistence type="inferred from homology"/>
<dbReference type="RefSeq" id="WP_221030949.1">
    <property type="nucleotide sequence ID" value="NZ_CP139781.1"/>
</dbReference>
<gene>
    <name evidence="3 5" type="primary">gcvH</name>
    <name evidence="5" type="ORF">K1X11_006625</name>
</gene>
<evidence type="ECO:0000259" key="4">
    <source>
        <dbReference type="PROSITE" id="PS50968"/>
    </source>
</evidence>
<dbReference type="PROSITE" id="PS50968">
    <property type="entry name" value="BIOTINYL_LIPOYL"/>
    <property type="match status" value="1"/>
</dbReference>
<evidence type="ECO:0000256" key="1">
    <source>
        <dbReference type="ARBA" id="ARBA00009249"/>
    </source>
</evidence>
<sequence>MSNVPADRRYAKSHEWVKDAGDGVVEVGISDYAQSSLGDITYVELPAVGDTLEAGAVFGVVESVKAASDLYAPVSGEVVEVNEALDGAPELVNQEPYAGGWIMKVKVADAAAIDALLDSEAYTAETA</sequence>
<dbReference type="EMBL" id="CP139781">
    <property type="protein sequence ID" value="WRQ89076.1"/>
    <property type="molecule type" value="Genomic_DNA"/>
</dbReference>
<comment type="subunit">
    <text evidence="3">The glycine cleavage system is composed of four proteins: P, T, L and H.</text>
</comment>
<dbReference type="Proteomes" id="UP000738431">
    <property type="component" value="Chromosome"/>
</dbReference>
<dbReference type="Gene3D" id="2.40.50.100">
    <property type="match status" value="1"/>
</dbReference>
<dbReference type="InterPro" id="IPR003016">
    <property type="entry name" value="2-oxoA_DH_lipoyl-BS"/>
</dbReference>
<reference evidence="5 6" key="2">
    <citation type="submission" date="2023-12" db="EMBL/GenBank/DDBJ databases">
        <title>Description of an unclassified Opitutus bacterium of Verrucomicrobiota.</title>
        <authorList>
            <person name="Zhang D.-F."/>
        </authorList>
    </citation>
    <scope>NUCLEOTIDE SEQUENCE [LARGE SCALE GENOMIC DNA]</scope>
    <source>
        <strain evidence="5 6">WL0086</strain>
    </source>
</reference>
<dbReference type="PROSITE" id="PS00189">
    <property type="entry name" value="LIPOYL"/>
    <property type="match status" value="1"/>
</dbReference>
<comment type="similarity">
    <text evidence="1 3">Belongs to the GcvH family.</text>
</comment>
<feature type="domain" description="Lipoyl-binding" evidence="4">
    <location>
        <begin position="24"/>
        <end position="106"/>
    </location>
</feature>
<evidence type="ECO:0000313" key="5">
    <source>
        <dbReference type="EMBL" id="WRQ89076.1"/>
    </source>
</evidence>
<dbReference type="PANTHER" id="PTHR11715:SF3">
    <property type="entry name" value="GLYCINE CLEAVAGE SYSTEM H PROTEIN-RELATED"/>
    <property type="match status" value="1"/>
</dbReference>
<dbReference type="InterPro" id="IPR033753">
    <property type="entry name" value="GCV_H/Fam206"/>
</dbReference>
<comment type="function">
    <text evidence="3">The glycine cleavage system catalyzes the degradation of glycine. The H protein shuttles the methylamine group of glycine from the P protein to the T protein.</text>
</comment>
<feature type="modified residue" description="N6-lipoyllysine" evidence="3">
    <location>
        <position position="65"/>
    </location>
</feature>
<evidence type="ECO:0000313" key="6">
    <source>
        <dbReference type="Proteomes" id="UP000738431"/>
    </source>
</evidence>
<accession>A0ABZ1CBY3</accession>
<keyword evidence="6" id="KW-1185">Reference proteome</keyword>
<dbReference type="NCBIfam" id="TIGR00527">
    <property type="entry name" value="gcvH"/>
    <property type="match status" value="1"/>
</dbReference>
<dbReference type="InterPro" id="IPR002930">
    <property type="entry name" value="GCV_H"/>
</dbReference>
<dbReference type="InterPro" id="IPR011053">
    <property type="entry name" value="Single_hybrid_motif"/>
</dbReference>
<evidence type="ECO:0000256" key="2">
    <source>
        <dbReference type="ARBA" id="ARBA00022823"/>
    </source>
</evidence>
<name>A0ABZ1CBY3_9BACT</name>
<evidence type="ECO:0000256" key="3">
    <source>
        <dbReference type="HAMAP-Rule" id="MF_00272"/>
    </source>
</evidence>
<dbReference type="InterPro" id="IPR000089">
    <property type="entry name" value="Biotin_lipoyl"/>
</dbReference>
<protein>
    <recommendedName>
        <fullName evidence="3">Glycine cleavage system H protein</fullName>
    </recommendedName>
</protein>
<dbReference type="HAMAP" id="MF_00272">
    <property type="entry name" value="GcvH"/>
    <property type="match status" value="1"/>
</dbReference>
<dbReference type="NCBIfam" id="NF002270">
    <property type="entry name" value="PRK01202.1"/>
    <property type="match status" value="1"/>
</dbReference>
<organism evidence="5 6">
    <name type="scientific">Actomonas aquatica</name>
    <dbReference type="NCBI Taxonomy" id="2866162"/>
    <lineage>
        <taxon>Bacteria</taxon>
        <taxon>Pseudomonadati</taxon>
        <taxon>Verrucomicrobiota</taxon>
        <taxon>Opitutia</taxon>
        <taxon>Opitutales</taxon>
        <taxon>Opitutaceae</taxon>
        <taxon>Actomonas</taxon>
    </lineage>
</organism>
<comment type="cofactor">
    <cofactor evidence="3">
        <name>(R)-lipoate</name>
        <dbReference type="ChEBI" id="CHEBI:83088"/>
    </cofactor>
    <text evidence="3">Binds 1 lipoyl cofactor covalently.</text>
</comment>
<dbReference type="PANTHER" id="PTHR11715">
    <property type="entry name" value="GLYCINE CLEAVAGE SYSTEM H PROTEIN"/>
    <property type="match status" value="1"/>
</dbReference>
<dbReference type="SUPFAM" id="SSF51230">
    <property type="entry name" value="Single hybrid motif"/>
    <property type="match status" value="1"/>
</dbReference>
<keyword evidence="2 3" id="KW-0450">Lipoyl</keyword>
<dbReference type="Pfam" id="PF01597">
    <property type="entry name" value="GCV_H"/>
    <property type="match status" value="1"/>
</dbReference>
<reference evidence="5 6" key="1">
    <citation type="submission" date="2021-08" db="EMBL/GenBank/DDBJ databases">
        <authorList>
            <person name="Zhang D."/>
            <person name="Zhang A."/>
            <person name="Wang L."/>
        </authorList>
    </citation>
    <scope>NUCLEOTIDE SEQUENCE [LARGE SCALE GENOMIC DNA]</scope>
    <source>
        <strain evidence="5 6">WL0086</strain>
    </source>
</reference>
<dbReference type="CDD" id="cd06848">
    <property type="entry name" value="GCS_H"/>
    <property type="match status" value="1"/>
</dbReference>